<evidence type="ECO:0000256" key="8">
    <source>
        <dbReference type="HAMAP-Rule" id="MF_00127"/>
    </source>
</evidence>
<evidence type="ECO:0000256" key="7">
    <source>
        <dbReference type="ARBA" id="ARBA00047639"/>
    </source>
</evidence>
<feature type="domain" description="Aminoacyl-transfer RNA synthetases class-II family profile" evidence="10">
    <location>
        <begin position="1"/>
        <end position="324"/>
    </location>
</feature>
<keyword evidence="5 8" id="KW-0648">Protein biosynthesis</keyword>
<feature type="binding site" evidence="9">
    <location>
        <position position="112"/>
    </location>
    <ligand>
        <name>L-histidine</name>
        <dbReference type="ChEBI" id="CHEBI:57595"/>
    </ligand>
</feature>
<dbReference type="PANTHER" id="PTHR43707:SF1">
    <property type="entry name" value="HISTIDINE--TRNA LIGASE, MITOCHONDRIAL-RELATED"/>
    <property type="match status" value="1"/>
</dbReference>
<evidence type="ECO:0000259" key="10">
    <source>
        <dbReference type="PROSITE" id="PS50862"/>
    </source>
</evidence>
<organism evidence="11">
    <name type="scientific">Caldisericum exile</name>
    <dbReference type="NCBI Taxonomy" id="693075"/>
    <lineage>
        <taxon>Bacteria</taxon>
        <taxon>Pseudomonadati</taxon>
        <taxon>Caldisericota/Cryosericota group</taxon>
        <taxon>Caldisericota</taxon>
        <taxon>Caldisericia</taxon>
        <taxon>Caldisericales</taxon>
        <taxon>Caldisericaceae</taxon>
        <taxon>Caldisericum</taxon>
    </lineage>
</organism>
<dbReference type="InterPro" id="IPR006195">
    <property type="entry name" value="aa-tRNA-synth_II"/>
</dbReference>
<dbReference type="Gene3D" id="3.40.50.800">
    <property type="entry name" value="Anticodon-binding domain"/>
    <property type="match status" value="1"/>
</dbReference>
<evidence type="ECO:0000256" key="9">
    <source>
        <dbReference type="PIRSR" id="PIRSR001549-1"/>
    </source>
</evidence>
<keyword evidence="3 8" id="KW-0436">Ligase</keyword>
<comment type="catalytic activity">
    <reaction evidence="7 8">
        <text>tRNA(His) + L-histidine + ATP = L-histidyl-tRNA(His) + AMP + diphosphate + H(+)</text>
        <dbReference type="Rhea" id="RHEA:17313"/>
        <dbReference type="Rhea" id="RHEA-COMP:9665"/>
        <dbReference type="Rhea" id="RHEA-COMP:9689"/>
        <dbReference type="ChEBI" id="CHEBI:15378"/>
        <dbReference type="ChEBI" id="CHEBI:30616"/>
        <dbReference type="ChEBI" id="CHEBI:33019"/>
        <dbReference type="ChEBI" id="CHEBI:57595"/>
        <dbReference type="ChEBI" id="CHEBI:78442"/>
        <dbReference type="ChEBI" id="CHEBI:78527"/>
        <dbReference type="ChEBI" id="CHEBI:456215"/>
        <dbReference type="EC" id="6.1.1.21"/>
    </reaction>
</comment>
<gene>
    <name evidence="8" type="primary">hisS</name>
    <name evidence="11" type="ORF">ENV82_03085</name>
</gene>
<keyword evidence="8" id="KW-0067">ATP-binding</keyword>
<sequence length="417" mass="47704">MEIKTVKGFKDILGEEATLFEEIENKAKSVAQSFGYQPIILPTVEQSELFDRSIGNTTDIVEKEMFTFEDKGGRILALRPEMTASVARSFIEHHLETSALPLKIYYFGQCFRYENPQKGRYREFYQFGIEAIGDISPVLDVEVIQVAFEILRHLGIKDLKVKLNSIGCRTCRPNYKNLLIEALKIHYDELCNDCKKRLYKNPLRILDCKKESQELKKSLPKMVDYLCTDCRTHFEKVKTILTQLGIPFECDPNLVRGLDYYSKTVFEVVSLELGAQNALLGGGRYDYLIEDLGGRSTPGVGFAMGIERLIEVLKKRNYTVNKLPKVYIVYDQQFITFANEIREIISKEYVVELDPKGDNIKKGVERASKRGALLVFIIGENEANNNAITIKNMKSGKQITVKREEMLKSAKELIEDD</sequence>
<dbReference type="InterPro" id="IPR041715">
    <property type="entry name" value="HisRS-like_core"/>
</dbReference>
<evidence type="ECO:0000256" key="4">
    <source>
        <dbReference type="ARBA" id="ARBA00022741"/>
    </source>
</evidence>
<proteinExistence type="inferred from homology"/>
<comment type="caution">
    <text evidence="11">The sequence shown here is derived from an EMBL/GenBank/DDBJ whole genome shotgun (WGS) entry which is preliminary data.</text>
</comment>
<feature type="binding site" evidence="9">
    <location>
        <position position="130"/>
    </location>
    <ligand>
        <name>L-histidine</name>
        <dbReference type="ChEBI" id="CHEBI:57595"/>
    </ligand>
</feature>
<dbReference type="EMBL" id="DTHV01000099">
    <property type="protein sequence ID" value="HGW60399.1"/>
    <property type="molecule type" value="Genomic_DNA"/>
</dbReference>
<dbReference type="InterPro" id="IPR004154">
    <property type="entry name" value="Anticodon-bd"/>
</dbReference>
<name>A0A7C4XYV7_9BACT</name>
<evidence type="ECO:0000256" key="3">
    <source>
        <dbReference type="ARBA" id="ARBA00022598"/>
    </source>
</evidence>
<comment type="subunit">
    <text evidence="2 8">Homodimer.</text>
</comment>
<dbReference type="PROSITE" id="PS50862">
    <property type="entry name" value="AA_TRNA_LIGASE_II"/>
    <property type="match status" value="1"/>
</dbReference>
<dbReference type="GO" id="GO:0005737">
    <property type="term" value="C:cytoplasm"/>
    <property type="evidence" value="ECO:0007669"/>
    <property type="project" value="UniProtKB-SubCell"/>
</dbReference>
<dbReference type="EC" id="6.1.1.21" evidence="8"/>
<dbReference type="Pfam" id="PF13393">
    <property type="entry name" value="tRNA-synt_His"/>
    <property type="match status" value="1"/>
</dbReference>
<keyword evidence="4 8" id="KW-0547">Nucleotide-binding</keyword>
<dbReference type="PIRSF" id="PIRSF001549">
    <property type="entry name" value="His-tRNA_synth"/>
    <property type="match status" value="1"/>
</dbReference>
<evidence type="ECO:0000256" key="1">
    <source>
        <dbReference type="ARBA" id="ARBA00008226"/>
    </source>
</evidence>
<dbReference type="GO" id="GO:0006427">
    <property type="term" value="P:histidyl-tRNA aminoacylation"/>
    <property type="evidence" value="ECO:0007669"/>
    <property type="project" value="UniProtKB-UniRule"/>
</dbReference>
<dbReference type="PANTHER" id="PTHR43707">
    <property type="entry name" value="HISTIDYL-TRNA SYNTHETASE"/>
    <property type="match status" value="1"/>
</dbReference>
<dbReference type="Gene3D" id="3.30.930.10">
    <property type="entry name" value="Bira Bifunctional Protein, Domain 2"/>
    <property type="match status" value="1"/>
</dbReference>
<feature type="binding site" evidence="9">
    <location>
        <position position="256"/>
    </location>
    <ligand>
        <name>L-histidine</name>
        <dbReference type="ChEBI" id="CHEBI:57595"/>
    </ligand>
</feature>
<dbReference type="InterPro" id="IPR015807">
    <property type="entry name" value="His-tRNA-ligase"/>
</dbReference>
<keyword evidence="8" id="KW-0963">Cytoplasm</keyword>
<evidence type="ECO:0000256" key="2">
    <source>
        <dbReference type="ARBA" id="ARBA00011738"/>
    </source>
</evidence>
<dbReference type="AlphaFoldDB" id="A0A7C4XYV7"/>
<comment type="similarity">
    <text evidence="1 8">Belongs to the class-II aminoacyl-tRNA synthetase family.</text>
</comment>
<dbReference type="Pfam" id="PF03129">
    <property type="entry name" value="HGTP_anticodon"/>
    <property type="match status" value="1"/>
</dbReference>
<evidence type="ECO:0000256" key="5">
    <source>
        <dbReference type="ARBA" id="ARBA00022917"/>
    </source>
</evidence>
<comment type="subcellular location">
    <subcellularLocation>
        <location evidence="8">Cytoplasm</location>
    </subcellularLocation>
</comment>
<dbReference type="SUPFAM" id="SSF52954">
    <property type="entry name" value="Class II aaRS ABD-related"/>
    <property type="match status" value="1"/>
</dbReference>
<dbReference type="GO" id="GO:0005524">
    <property type="term" value="F:ATP binding"/>
    <property type="evidence" value="ECO:0007669"/>
    <property type="project" value="UniProtKB-UniRule"/>
</dbReference>
<feature type="binding site" evidence="9">
    <location>
        <begin position="81"/>
        <end position="83"/>
    </location>
    <ligand>
        <name>L-histidine</name>
        <dbReference type="ChEBI" id="CHEBI:57595"/>
    </ligand>
</feature>
<dbReference type="NCBIfam" id="TIGR00442">
    <property type="entry name" value="hisS"/>
    <property type="match status" value="1"/>
</dbReference>
<accession>A0A7C4XYV7</accession>
<evidence type="ECO:0000256" key="6">
    <source>
        <dbReference type="ARBA" id="ARBA00023146"/>
    </source>
</evidence>
<reference evidence="11" key="1">
    <citation type="journal article" date="2020" name="mSystems">
        <title>Genome- and Community-Level Interaction Insights into Carbon Utilization and Element Cycling Functions of Hydrothermarchaeota in Hydrothermal Sediment.</title>
        <authorList>
            <person name="Zhou Z."/>
            <person name="Liu Y."/>
            <person name="Xu W."/>
            <person name="Pan J."/>
            <person name="Luo Z.H."/>
            <person name="Li M."/>
        </authorList>
    </citation>
    <scope>NUCLEOTIDE SEQUENCE [LARGE SCALE GENOMIC DNA]</scope>
    <source>
        <strain evidence="11">SpSt-794</strain>
    </source>
</reference>
<dbReference type="InterPro" id="IPR036621">
    <property type="entry name" value="Anticodon-bd_dom_sf"/>
</dbReference>
<dbReference type="HAMAP" id="MF_00127">
    <property type="entry name" value="His_tRNA_synth"/>
    <property type="match status" value="1"/>
</dbReference>
<feature type="binding site" evidence="9">
    <location>
        <begin position="260"/>
        <end position="261"/>
    </location>
    <ligand>
        <name>L-histidine</name>
        <dbReference type="ChEBI" id="CHEBI:57595"/>
    </ligand>
</feature>
<dbReference type="GO" id="GO:0004821">
    <property type="term" value="F:histidine-tRNA ligase activity"/>
    <property type="evidence" value="ECO:0007669"/>
    <property type="project" value="UniProtKB-UniRule"/>
</dbReference>
<dbReference type="SUPFAM" id="SSF55681">
    <property type="entry name" value="Class II aaRS and biotin synthetases"/>
    <property type="match status" value="1"/>
</dbReference>
<keyword evidence="6 8" id="KW-0030">Aminoacyl-tRNA synthetase</keyword>
<evidence type="ECO:0000313" key="11">
    <source>
        <dbReference type="EMBL" id="HGW60399.1"/>
    </source>
</evidence>
<dbReference type="InterPro" id="IPR004516">
    <property type="entry name" value="HisRS/HisZ"/>
</dbReference>
<dbReference type="InterPro" id="IPR045864">
    <property type="entry name" value="aa-tRNA-synth_II/BPL/LPL"/>
</dbReference>
<protein>
    <recommendedName>
        <fullName evidence="8">Histidine--tRNA ligase</fullName>
        <ecNumber evidence="8">6.1.1.21</ecNumber>
    </recommendedName>
    <alternativeName>
        <fullName evidence="8">Histidyl-tRNA synthetase</fullName>
        <shortName evidence="8">HisRS</shortName>
    </alternativeName>
</protein>
<dbReference type="CDD" id="cd00773">
    <property type="entry name" value="HisRS-like_core"/>
    <property type="match status" value="1"/>
</dbReference>
<feature type="binding site" evidence="9">
    <location>
        <position position="126"/>
    </location>
    <ligand>
        <name>L-histidine</name>
        <dbReference type="ChEBI" id="CHEBI:57595"/>
    </ligand>
</feature>